<organism evidence="10 11">
    <name type="scientific">Branchiibius cervicis</name>
    <dbReference type="NCBI Taxonomy" id="908252"/>
    <lineage>
        <taxon>Bacteria</taxon>
        <taxon>Bacillati</taxon>
        <taxon>Actinomycetota</taxon>
        <taxon>Actinomycetes</taxon>
        <taxon>Micrococcales</taxon>
        <taxon>Dermacoccaceae</taxon>
        <taxon>Branchiibius</taxon>
    </lineage>
</organism>
<dbReference type="PANTHER" id="PTHR48086">
    <property type="entry name" value="SODIUM/PROLINE SYMPORTER-RELATED"/>
    <property type="match status" value="1"/>
</dbReference>
<evidence type="ECO:0000256" key="3">
    <source>
        <dbReference type="ARBA" id="ARBA00022448"/>
    </source>
</evidence>
<dbReference type="Proteomes" id="UP001596356">
    <property type="component" value="Unassembled WGS sequence"/>
</dbReference>
<feature type="transmembrane region" description="Helical" evidence="9">
    <location>
        <begin position="6"/>
        <end position="22"/>
    </location>
</feature>
<comment type="similarity">
    <text evidence="2 7">Belongs to the sodium:solute symporter (SSF) (TC 2.A.21) family.</text>
</comment>
<feature type="transmembrane region" description="Helical" evidence="9">
    <location>
        <begin position="386"/>
        <end position="405"/>
    </location>
</feature>
<dbReference type="InterPro" id="IPR038377">
    <property type="entry name" value="Na/Glc_symporter_sf"/>
</dbReference>
<sequence>MNGALVVLIAFFLLALVLGLWSRRGKEMDIEQWSVGGRNFGAIFVFLLLAGEIYTTFTFLGASGYAYTYGGAAFYILGYGALAYVISYWLAPAIWRYAKREKLVSQPDWFRRKYDSRNLSLVVAVIGIVAMVPYLELQLTGLGIIVQETSYGSISRTAAIWIGAIVMAVYVVAAGIHAAAWNAVVKDVLVLVVVVFIGIYLPMHYFGGVGSMMHTIHEQKPGFLSANLPSHDMGWFITSILLSALGFFMWPHYFGAIYASRDTRTFRRNAMFLPLYQLVLLFVFFTGLAAVLVVPGLSDGDLSLLAISRKTFSPVVVGLIGAAGIFCALVPGAMLLSTSATLLAKNVVHEFRPGLSGRQTAVVAKALVPVITLVALYLTFAGGDAIVNLLLLGYAFVTQLFPSMIASLHPRNPVTKWGAGAGMVVGAVLVTWLTLGKHTAGDVLPFLPGSWQHLNVGIVALVANVVICVAVSLATGERVRSRSRQSLQGVRHQSAPETQNAGEHPAGYYLIKDAAVSGPVDGARRSPRFPHRDNQGFYLAGASPRVVSGGEA</sequence>
<dbReference type="InterPro" id="IPR001734">
    <property type="entry name" value="Na/solute_symporter"/>
</dbReference>
<reference evidence="11" key="1">
    <citation type="journal article" date="2019" name="Int. J. Syst. Evol. Microbiol.">
        <title>The Global Catalogue of Microorganisms (GCM) 10K type strain sequencing project: providing services to taxonomists for standard genome sequencing and annotation.</title>
        <authorList>
            <consortium name="The Broad Institute Genomics Platform"/>
            <consortium name="The Broad Institute Genome Sequencing Center for Infectious Disease"/>
            <person name="Wu L."/>
            <person name="Ma J."/>
        </authorList>
    </citation>
    <scope>NUCLEOTIDE SEQUENCE [LARGE SCALE GENOMIC DNA]</scope>
    <source>
        <strain evidence="11">NBRC 106593</strain>
    </source>
</reference>
<feature type="region of interest" description="Disordered" evidence="8">
    <location>
        <begin position="482"/>
        <end position="503"/>
    </location>
</feature>
<evidence type="ECO:0000256" key="7">
    <source>
        <dbReference type="RuleBase" id="RU362091"/>
    </source>
</evidence>
<keyword evidence="4 9" id="KW-0812">Transmembrane</keyword>
<evidence type="ECO:0000313" key="10">
    <source>
        <dbReference type="EMBL" id="MFC6714578.1"/>
    </source>
</evidence>
<keyword evidence="11" id="KW-1185">Reference proteome</keyword>
<feature type="transmembrane region" description="Helical" evidence="9">
    <location>
        <begin position="158"/>
        <end position="181"/>
    </location>
</feature>
<keyword evidence="3" id="KW-0813">Transport</keyword>
<feature type="transmembrane region" description="Helical" evidence="9">
    <location>
        <begin position="275"/>
        <end position="295"/>
    </location>
</feature>
<feature type="transmembrane region" description="Helical" evidence="9">
    <location>
        <begin position="73"/>
        <end position="98"/>
    </location>
</feature>
<feature type="transmembrane region" description="Helical" evidence="9">
    <location>
        <begin position="455"/>
        <end position="475"/>
    </location>
</feature>
<evidence type="ECO:0000256" key="1">
    <source>
        <dbReference type="ARBA" id="ARBA00004141"/>
    </source>
</evidence>
<keyword evidence="5 9" id="KW-1133">Transmembrane helix</keyword>
<dbReference type="RefSeq" id="WP_377823090.1">
    <property type="nucleotide sequence ID" value="NZ_JBHSWJ010000002.1"/>
</dbReference>
<evidence type="ECO:0000256" key="8">
    <source>
        <dbReference type="SAM" id="MobiDB-lite"/>
    </source>
</evidence>
<feature type="transmembrane region" description="Helical" evidence="9">
    <location>
        <begin position="315"/>
        <end position="336"/>
    </location>
</feature>
<evidence type="ECO:0000256" key="2">
    <source>
        <dbReference type="ARBA" id="ARBA00006434"/>
    </source>
</evidence>
<comment type="subcellular location">
    <subcellularLocation>
        <location evidence="1">Membrane</location>
        <topology evidence="1">Multi-pass membrane protein</topology>
    </subcellularLocation>
</comment>
<feature type="transmembrane region" description="Helical" evidence="9">
    <location>
        <begin position="362"/>
        <end position="380"/>
    </location>
</feature>
<evidence type="ECO:0000256" key="5">
    <source>
        <dbReference type="ARBA" id="ARBA00022989"/>
    </source>
</evidence>
<feature type="transmembrane region" description="Helical" evidence="9">
    <location>
        <begin position="233"/>
        <end position="254"/>
    </location>
</feature>
<dbReference type="Pfam" id="PF00474">
    <property type="entry name" value="SSF"/>
    <property type="match status" value="1"/>
</dbReference>
<evidence type="ECO:0000313" key="11">
    <source>
        <dbReference type="Proteomes" id="UP001596356"/>
    </source>
</evidence>
<feature type="transmembrane region" description="Helical" evidence="9">
    <location>
        <begin position="188"/>
        <end position="213"/>
    </location>
</feature>
<protein>
    <submittedName>
        <fullName evidence="10">Sodium:solute symporter</fullName>
    </submittedName>
</protein>
<feature type="transmembrane region" description="Helical" evidence="9">
    <location>
        <begin position="417"/>
        <end position="435"/>
    </location>
</feature>
<feature type="transmembrane region" description="Helical" evidence="9">
    <location>
        <begin position="43"/>
        <end position="67"/>
    </location>
</feature>
<dbReference type="EMBL" id="JBHSWJ010000002">
    <property type="protein sequence ID" value="MFC6714578.1"/>
    <property type="molecule type" value="Genomic_DNA"/>
</dbReference>
<accession>A0ABW2AUT2</accession>
<evidence type="ECO:0000256" key="4">
    <source>
        <dbReference type="ARBA" id="ARBA00022692"/>
    </source>
</evidence>
<gene>
    <name evidence="10" type="ORF">ACFQBT_12435</name>
</gene>
<dbReference type="InterPro" id="IPR050277">
    <property type="entry name" value="Sodium:Solute_Symporter"/>
</dbReference>
<evidence type="ECO:0000256" key="9">
    <source>
        <dbReference type="SAM" id="Phobius"/>
    </source>
</evidence>
<feature type="transmembrane region" description="Helical" evidence="9">
    <location>
        <begin position="119"/>
        <end position="146"/>
    </location>
</feature>
<dbReference type="CDD" id="cd10322">
    <property type="entry name" value="SLC5sbd"/>
    <property type="match status" value="1"/>
</dbReference>
<dbReference type="PANTHER" id="PTHR48086:SF8">
    <property type="entry name" value="MONOCARBOXYLIC ACID PERMEASE"/>
    <property type="match status" value="1"/>
</dbReference>
<name>A0ABW2AUT2_9MICO</name>
<dbReference type="PROSITE" id="PS50283">
    <property type="entry name" value="NA_SOLUT_SYMP_3"/>
    <property type="match status" value="1"/>
</dbReference>
<comment type="caution">
    <text evidence="10">The sequence shown here is derived from an EMBL/GenBank/DDBJ whole genome shotgun (WGS) entry which is preliminary data.</text>
</comment>
<dbReference type="Gene3D" id="1.20.1730.10">
    <property type="entry name" value="Sodium/glucose cotransporter"/>
    <property type="match status" value="1"/>
</dbReference>
<evidence type="ECO:0000256" key="6">
    <source>
        <dbReference type="ARBA" id="ARBA00023136"/>
    </source>
</evidence>
<proteinExistence type="inferred from homology"/>
<keyword evidence="6 9" id="KW-0472">Membrane</keyword>